<feature type="region of interest" description="Disordered" evidence="1">
    <location>
        <begin position="49"/>
        <end position="74"/>
    </location>
</feature>
<accession>A0A9N7V8M2</accession>
<evidence type="ECO:0000313" key="2">
    <source>
        <dbReference type="EMBL" id="CAB1446169.1"/>
    </source>
</evidence>
<organism evidence="2 3">
    <name type="scientific">Pleuronectes platessa</name>
    <name type="common">European plaice</name>
    <dbReference type="NCBI Taxonomy" id="8262"/>
    <lineage>
        <taxon>Eukaryota</taxon>
        <taxon>Metazoa</taxon>
        <taxon>Chordata</taxon>
        <taxon>Craniata</taxon>
        <taxon>Vertebrata</taxon>
        <taxon>Euteleostomi</taxon>
        <taxon>Actinopterygii</taxon>
        <taxon>Neopterygii</taxon>
        <taxon>Teleostei</taxon>
        <taxon>Neoteleostei</taxon>
        <taxon>Acanthomorphata</taxon>
        <taxon>Carangaria</taxon>
        <taxon>Pleuronectiformes</taxon>
        <taxon>Pleuronectoidei</taxon>
        <taxon>Pleuronectidae</taxon>
        <taxon>Pleuronectes</taxon>
    </lineage>
</organism>
<feature type="compositionally biased region" description="Basic and acidic residues" evidence="1">
    <location>
        <begin position="50"/>
        <end position="60"/>
    </location>
</feature>
<feature type="compositionally biased region" description="Basic and acidic residues" evidence="1">
    <location>
        <begin position="131"/>
        <end position="142"/>
    </location>
</feature>
<feature type="compositionally biased region" description="Acidic residues" evidence="1">
    <location>
        <begin position="143"/>
        <end position="161"/>
    </location>
</feature>
<protein>
    <submittedName>
        <fullName evidence="2">Uncharacterized protein</fullName>
    </submittedName>
</protein>
<reference evidence="2" key="1">
    <citation type="submission" date="2020-03" db="EMBL/GenBank/DDBJ databases">
        <authorList>
            <person name="Weist P."/>
        </authorList>
    </citation>
    <scope>NUCLEOTIDE SEQUENCE</scope>
</reference>
<comment type="caution">
    <text evidence="2">The sequence shown here is derived from an EMBL/GenBank/DDBJ whole genome shotgun (WGS) entry which is preliminary data.</text>
</comment>
<gene>
    <name evidence="2" type="ORF">PLEPLA_LOCUS33908</name>
</gene>
<evidence type="ECO:0000313" key="3">
    <source>
        <dbReference type="Proteomes" id="UP001153269"/>
    </source>
</evidence>
<feature type="region of interest" description="Disordered" evidence="1">
    <location>
        <begin position="109"/>
        <end position="229"/>
    </location>
</feature>
<name>A0A9N7V8M2_PLEPL</name>
<keyword evidence="3" id="KW-1185">Reference proteome</keyword>
<dbReference type="EMBL" id="CADEAL010003906">
    <property type="protein sequence ID" value="CAB1446169.1"/>
    <property type="molecule type" value="Genomic_DNA"/>
</dbReference>
<sequence length="229" mass="25182">MGSVIQLSPGQLLHALMDWGGTEVVYCATRTAESPLLTKNVTVHNGQTHFTEEEGNEPKQRTPRHTQLTLLSPSSTSPCLSLLLLEPSILHAAFRQLCLLCTTQTGGERKRRREKQRVAHCSSTEPAGIHRQTDRKREREQGGGEDDGEQRDGKETDEEVEKDSGKVMPFLSDVNRAGCLPDSCGSDRVTEEGADKQSSSTRAGSAEWTEGSGRLSVDGLSQWTHQRMP</sequence>
<evidence type="ECO:0000256" key="1">
    <source>
        <dbReference type="SAM" id="MobiDB-lite"/>
    </source>
</evidence>
<feature type="compositionally biased region" description="Polar residues" evidence="1">
    <location>
        <begin position="219"/>
        <end position="229"/>
    </location>
</feature>
<dbReference type="AlphaFoldDB" id="A0A9N7V8M2"/>
<dbReference type="Proteomes" id="UP001153269">
    <property type="component" value="Unassembled WGS sequence"/>
</dbReference>
<proteinExistence type="predicted"/>